<dbReference type="PROSITE" id="PS51199">
    <property type="entry name" value="SF4_HELICASE"/>
    <property type="match status" value="1"/>
</dbReference>
<dbReference type="EMBL" id="QHJS02000081">
    <property type="protein sequence ID" value="RRO13315.1"/>
    <property type="molecule type" value="Genomic_DNA"/>
</dbReference>
<dbReference type="InterPro" id="IPR007694">
    <property type="entry name" value="DNA_helicase_DnaB-like_C"/>
</dbReference>
<accession>A0AA93AIW5</accession>
<dbReference type="NCBIfam" id="TIGR00665">
    <property type="entry name" value="DnaB"/>
    <property type="match status" value="1"/>
</dbReference>
<dbReference type="EC" id="5.6.2.3" evidence="12 13"/>
<evidence type="ECO:0000256" key="6">
    <source>
        <dbReference type="ARBA" id="ARBA00022806"/>
    </source>
</evidence>
<dbReference type="GO" id="GO:0006269">
    <property type="term" value="P:DNA replication, synthesis of primer"/>
    <property type="evidence" value="ECO:0007669"/>
    <property type="project" value="UniProtKB-UniRule"/>
</dbReference>
<dbReference type="GO" id="GO:0005829">
    <property type="term" value="C:cytosol"/>
    <property type="evidence" value="ECO:0007669"/>
    <property type="project" value="TreeGrafter"/>
</dbReference>
<dbReference type="GO" id="GO:0043139">
    <property type="term" value="F:5'-3' DNA helicase activity"/>
    <property type="evidence" value="ECO:0007669"/>
    <property type="project" value="UniProtKB-EC"/>
</dbReference>
<sequence>MAVAERRLCMASSQTQHLPFSLEAEQSVLGALMLENNRWDDVVERVVAGDFYNRAHQQIFKAMQRLVESGQPIDLITLSESIEKSPNNLFESIGGFAYLAELAKNTPSAANTNAYAEIVRDRSQARQLIALGKKISADAMSTAHGQIKVSDIAEQAEQALFDISEQREAQREVTAAEALVQVVDRLERNNKIPDGITGTPTGFIELDKETCGLQEADLIILAARPSMGKTALGVNIAENALSRVPDKPVFIFSLEMPAEQLMMRIAASIGRVSIQAMRSGQMNDEDWGRFSGAMELIQSWGDRLVIDDSSFLTPSLVRSRLRRLIRKYGKPSLAMIDYLQMMSSPGAENRTQEIAAISLGLKGCAKTFKIPMLVLSQLNRSPQARADKRPTLSDLRDGGSLEQDGDLIMFIHREEAYDPNTPDKGLAEIIIGKQRQGPVGTVKLAFDAQYTRFRDSTSGHRDQY</sequence>
<evidence type="ECO:0000256" key="12">
    <source>
        <dbReference type="NCBIfam" id="TIGR00665"/>
    </source>
</evidence>
<evidence type="ECO:0000256" key="14">
    <source>
        <dbReference type="SAM" id="MobiDB-lite"/>
    </source>
</evidence>
<dbReference type="AlphaFoldDB" id="A0AA93AIW5"/>
<evidence type="ECO:0000259" key="15">
    <source>
        <dbReference type="PROSITE" id="PS51199"/>
    </source>
</evidence>
<evidence type="ECO:0000256" key="13">
    <source>
        <dbReference type="RuleBase" id="RU362085"/>
    </source>
</evidence>
<evidence type="ECO:0000313" key="18">
    <source>
        <dbReference type="Proteomes" id="UP000256540"/>
    </source>
</evidence>
<dbReference type="GO" id="GO:0003677">
    <property type="term" value="F:DNA binding"/>
    <property type="evidence" value="ECO:0007669"/>
    <property type="project" value="UniProtKB-UniRule"/>
</dbReference>
<comment type="similarity">
    <text evidence="1 13">Belongs to the helicase family. DnaB subfamily.</text>
</comment>
<organism evidence="17 18">
    <name type="scientific">Pectobacterium aquaticum</name>
    <dbReference type="NCBI Taxonomy" id="2204145"/>
    <lineage>
        <taxon>Bacteria</taxon>
        <taxon>Pseudomonadati</taxon>
        <taxon>Pseudomonadota</taxon>
        <taxon>Gammaproteobacteria</taxon>
        <taxon>Enterobacterales</taxon>
        <taxon>Pectobacteriaceae</taxon>
        <taxon>Pectobacterium</taxon>
    </lineage>
</organism>
<evidence type="ECO:0000313" key="17">
    <source>
        <dbReference type="EMBL" id="RRO13315.1"/>
    </source>
</evidence>
<evidence type="ECO:0000256" key="3">
    <source>
        <dbReference type="ARBA" id="ARBA00022705"/>
    </source>
</evidence>
<feature type="domain" description="SF4 helicase" evidence="15">
    <location>
        <begin position="192"/>
        <end position="460"/>
    </location>
</feature>
<dbReference type="Proteomes" id="UP000256817">
    <property type="component" value="Unassembled WGS sequence"/>
</dbReference>
<dbReference type="PANTHER" id="PTHR30153:SF2">
    <property type="entry name" value="REPLICATIVE DNA HELICASE"/>
    <property type="match status" value="1"/>
</dbReference>
<comment type="catalytic activity">
    <reaction evidence="11 13">
        <text>ATP + H2O = ADP + phosphate + H(+)</text>
        <dbReference type="Rhea" id="RHEA:13065"/>
        <dbReference type="ChEBI" id="CHEBI:15377"/>
        <dbReference type="ChEBI" id="CHEBI:15378"/>
        <dbReference type="ChEBI" id="CHEBI:30616"/>
        <dbReference type="ChEBI" id="CHEBI:43474"/>
        <dbReference type="ChEBI" id="CHEBI:456216"/>
        <dbReference type="EC" id="5.6.2.3"/>
    </reaction>
</comment>
<name>A0AA93AIW5_9GAMM</name>
<dbReference type="Gene3D" id="1.10.860.10">
    <property type="entry name" value="DNAb Helicase, Chain A"/>
    <property type="match status" value="1"/>
</dbReference>
<protein>
    <recommendedName>
        <fullName evidence="12 13">Replicative DNA helicase</fullName>
        <ecNumber evidence="12 13">5.6.2.3</ecNumber>
    </recommendedName>
</protein>
<dbReference type="Gene3D" id="3.40.50.300">
    <property type="entry name" value="P-loop containing nucleotide triphosphate hydrolases"/>
    <property type="match status" value="1"/>
</dbReference>
<dbReference type="InterPro" id="IPR007692">
    <property type="entry name" value="DNA_helicase_DnaB"/>
</dbReference>
<proteinExistence type="inferred from homology"/>
<evidence type="ECO:0000256" key="10">
    <source>
        <dbReference type="ARBA" id="ARBA00044932"/>
    </source>
</evidence>
<keyword evidence="5 13" id="KW-0378">Hydrolase</keyword>
<comment type="function">
    <text evidence="10 13">The main replicative DNA helicase, it participates in initiation and elongation during chromosome replication. Travels ahead of the DNA replisome, separating dsDNA into templates for DNA synthesis. A processive ATP-dependent 5'-3' DNA helicase it has DNA-dependent ATPase activity.</text>
</comment>
<evidence type="ECO:0000256" key="7">
    <source>
        <dbReference type="ARBA" id="ARBA00022840"/>
    </source>
</evidence>
<keyword evidence="9" id="KW-0413">Isomerase</keyword>
<dbReference type="Pfam" id="PF03796">
    <property type="entry name" value="DnaB_C"/>
    <property type="match status" value="1"/>
</dbReference>
<keyword evidence="3 13" id="KW-0235">DNA replication</keyword>
<dbReference type="Proteomes" id="UP000256540">
    <property type="component" value="Unassembled WGS sequence"/>
</dbReference>
<dbReference type="SUPFAM" id="SSF48024">
    <property type="entry name" value="N-terminal domain of DnaB helicase"/>
    <property type="match status" value="1"/>
</dbReference>
<dbReference type="SUPFAM" id="SSF52540">
    <property type="entry name" value="P-loop containing nucleoside triphosphate hydrolases"/>
    <property type="match status" value="1"/>
</dbReference>
<dbReference type="Pfam" id="PF00772">
    <property type="entry name" value="DnaB"/>
    <property type="match status" value="1"/>
</dbReference>
<evidence type="ECO:0000256" key="4">
    <source>
        <dbReference type="ARBA" id="ARBA00022741"/>
    </source>
</evidence>
<dbReference type="NCBIfam" id="NF040583">
    <property type="entry name" value="dnaB_SPI-7_type"/>
    <property type="match status" value="1"/>
</dbReference>
<dbReference type="GO" id="GO:0005524">
    <property type="term" value="F:ATP binding"/>
    <property type="evidence" value="ECO:0007669"/>
    <property type="project" value="UniProtKB-UniRule"/>
</dbReference>
<dbReference type="InterPro" id="IPR007693">
    <property type="entry name" value="DNA_helicase_DnaB-like_N"/>
</dbReference>
<dbReference type="PANTHER" id="PTHR30153">
    <property type="entry name" value="REPLICATIVE DNA HELICASE DNAB"/>
    <property type="match status" value="1"/>
</dbReference>
<evidence type="ECO:0000256" key="9">
    <source>
        <dbReference type="ARBA" id="ARBA00023235"/>
    </source>
</evidence>
<keyword evidence="4 13" id="KW-0547">Nucleotide-binding</keyword>
<dbReference type="EMBL" id="QHJW02000059">
    <property type="protein sequence ID" value="RRO04082.1"/>
    <property type="molecule type" value="Genomic_DNA"/>
</dbReference>
<evidence type="ECO:0000313" key="19">
    <source>
        <dbReference type="Proteomes" id="UP000256817"/>
    </source>
</evidence>
<dbReference type="CDD" id="cd00984">
    <property type="entry name" value="DnaB_C"/>
    <property type="match status" value="1"/>
</dbReference>
<keyword evidence="8 13" id="KW-0238">DNA-binding</keyword>
<dbReference type="FunFam" id="1.10.860.10:FF:000001">
    <property type="entry name" value="Replicative DNA helicase"/>
    <property type="match status" value="1"/>
</dbReference>
<dbReference type="InterPro" id="IPR036185">
    <property type="entry name" value="DNA_heli_DnaB-like_N_sf"/>
</dbReference>
<dbReference type="GO" id="GO:1990077">
    <property type="term" value="C:primosome complex"/>
    <property type="evidence" value="ECO:0007669"/>
    <property type="project" value="UniProtKB-UniRule"/>
</dbReference>
<evidence type="ECO:0000256" key="1">
    <source>
        <dbReference type="ARBA" id="ARBA00008428"/>
    </source>
</evidence>
<evidence type="ECO:0000256" key="5">
    <source>
        <dbReference type="ARBA" id="ARBA00022801"/>
    </source>
</evidence>
<reference evidence="18 19" key="1">
    <citation type="submission" date="2018-11" db="EMBL/GenBank/DDBJ databases">
        <title>Draft genome sequences of proposed Pectobacterium aquaticum sp. nov. isolated in France from fresh water.</title>
        <authorList>
            <person name="Pedron J."/>
            <person name="Barny M.A."/>
        </authorList>
    </citation>
    <scope>NUCLEOTIDE SEQUENCE [LARGE SCALE GENOMIC DNA]</scope>
    <source>
        <strain evidence="17 18">A127-S21-F16</strain>
        <strain evidence="16 19">A35-S23-M15</strain>
    </source>
</reference>
<evidence type="ECO:0000256" key="8">
    <source>
        <dbReference type="ARBA" id="ARBA00023125"/>
    </source>
</evidence>
<keyword evidence="7 13" id="KW-0067">ATP-binding</keyword>
<keyword evidence="19" id="KW-1185">Reference proteome</keyword>
<dbReference type="InterPro" id="IPR027417">
    <property type="entry name" value="P-loop_NTPase"/>
</dbReference>
<feature type="compositionally biased region" description="Basic and acidic residues" evidence="14">
    <location>
        <begin position="385"/>
        <end position="399"/>
    </location>
</feature>
<evidence type="ECO:0000256" key="2">
    <source>
        <dbReference type="ARBA" id="ARBA00022515"/>
    </source>
</evidence>
<evidence type="ECO:0000256" key="11">
    <source>
        <dbReference type="ARBA" id="ARBA00048954"/>
    </source>
</evidence>
<feature type="region of interest" description="Disordered" evidence="14">
    <location>
        <begin position="381"/>
        <end position="400"/>
    </location>
</feature>
<dbReference type="GO" id="GO:0016787">
    <property type="term" value="F:hydrolase activity"/>
    <property type="evidence" value="ECO:0007669"/>
    <property type="project" value="UniProtKB-KW"/>
</dbReference>
<comment type="caution">
    <text evidence="17">The sequence shown here is derived from an EMBL/GenBank/DDBJ whole genome shotgun (WGS) entry which is preliminary data.</text>
</comment>
<evidence type="ECO:0000313" key="16">
    <source>
        <dbReference type="EMBL" id="RRO04082.1"/>
    </source>
</evidence>
<keyword evidence="6 13" id="KW-0347">Helicase</keyword>
<gene>
    <name evidence="17" type="primary">dnaB</name>
    <name evidence="17" type="ORF">DMB84_018745</name>
    <name evidence="16" type="ORF">DMB85_018660</name>
</gene>
<dbReference type="InterPro" id="IPR016136">
    <property type="entry name" value="DNA_helicase_N/primase_C"/>
</dbReference>
<keyword evidence="2 13" id="KW-0639">Primosome</keyword>